<accession>A0A6J6J5E4</accession>
<dbReference type="InterPro" id="IPR007497">
    <property type="entry name" value="SIMPL/DUF541"/>
</dbReference>
<evidence type="ECO:0000313" key="1">
    <source>
        <dbReference type="EMBL" id="CAB4631703.1"/>
    </source>
</evidence>
<dbReference type="EMBL" id="CAEZVQ010000028">
    <property type="protein sequence ID" value="CAB4631703.1"/>
    <property type="molecule type" value="Genomic_DNA"/>
</dbReference>
<dbReference type="PANTHER" id="PTHR34387">
    <property type="entry name" value="SLR1258 PROTEIN"/>
    <property type="match status" value="1"/>
</dbReference>
<dbReference type="AlphaFoldDB" id="A0A6J6J5E4"/>
<organism evidence="1">
    <name type="scientific">freshwater metagenome</name>
    <dbReference type="NCBI Taxonomy" id="449393"/>
    <lineage>
        <taxon>unclassified sequences</taxon>
        <taxon>metagenomes</taxon>
        <taxon>ecological metagenomes</taxon>
    </lineage>
</organism>
<proteinExistence type="predicted"/>
<dbReference type="InterPro" id="IPR052022">
    <property type="entry name" value="26kDa_periplasmic_antigen"/>
</dbReference>
<dbReference type="PANTHER" id="PTHR34387:SF2">
    <property type="entry name" value="SLR1258 PROTEIN"/>
    <property type="match status" value="1"/>
</dbReference>
<dbReference type="Gene3D" id="3.30.110.170">
    <property type="entry name" value="Protein of unknown function (DUF541), domain 1"/>
    <property type="match status" value="1"/>
</dbReference>
<protein>
    <submittedName>
        <fullName evidence="1">Unannotated protein</fullName>
    </submittedName>
</protein>
<gene>
    <name evidence="1" type="ORF">UFOPK2086_00372</name>
</gene>
<sequence length="235" mass="25332">MSTTAPILECPFAKGEALKPPASIEATGKATQEQLPDKGQLRVNLYEEASTSEEAWSKFQDAAQKLLAAIGTAATTGTIQPMQDSKMVSATLRGEREVFLVTADVTVYFDIENFGSVIAALAQNHFAHSAVSFTYSDKIEVTPELLEQASKDARLRAEAIARGAGKAIGRLVSIHIGEPERRTSSSRDALFNLSVANYSKSSEFKIDASLFDINVASLQAQCVVAQVTARFEIVE</sequence>
<reference evidence="1" key="1">
    <citation type="submission" date="2020-05" db="EMBL/GenBank/DDBJ databases">
        <authorList>
            <person name="Chiriac C."/>
            <person name="Salcher M."/>
            <person name="Ghai R."/>
            <person name="Kavagutti S V."/>
        </authorList>
    </citation>
    <scope>NUCLEOTIDE SEQUENCE</scope>
</reference>
<dbReference type="GO" id="GO:0006974">
    <property type="term" value="P:DNA damage response"/>
    <property type="evidence" value="ECO:0007669"/>
    <property type="project" value="TreeGrafter"/>
</dbReference>
<name>A0A6J6J5E4_9ZZZZ</name>
<dbReference type="Pfam" id="PF04402">
    <property type="entry name" value="SIMPL"/>
    <property type="match status" value="1"/>
</dbReference>